<dbReference type="InterPro" id="IPR008538">
    <property type="entry name" value="Uma2"/>
</dbReference>
<sequence>MGAIEYYSYSDYIQWEGNWELIDGYPLMMAPSPMINHQMLASFVLVELSNSLECEECIVIGEQDWKISDETIVKPDVVMICNETHDSYITKPPKVLVEVISKSTARRDEVTKFELYEKEKVPYYVIVYPNDLKAKVFKLKDGTYDKVGDFTNEVMYFDHLECKVTIDFKQVFKRFR</sequence>
<dbReference type="SUPFAM" id="SSF52980">
    <property type="entry name" value="Restriction endonuclease-like"/>
    <property type="match status" value="1"/>
</dbReference>
<protein>
    <recommendedName>
        <fullName evidence="1">Putative restriction endonuclease domain-containing protein</fullName>
    </recommendedName>
</protein>
<dbReference type="PANTHER" id="PTHR36558:SF1">
    <property type="entry name" value="RESTRICTION ENDONUCLEASE DOMAIN-CONTAINING PROTEIN-RELATED"/>
    <property type="match status" value="1"/>
</dbReference>
<dbReference type="AlphaFoldDB" id="A0A6S6U8I7"/>
<feature type="domain" description="Putative restriction endonuclease" evidence="1">
    <location>
        <begin position="11"/>
        <end position="149"/>
    </location>
</feature>
<dbReference type="Gene3D" id="3.90.1570.10">
    <property type="entry name" value="tt1808, chain A"/>
    <property type="match status" value="1"/>
</dbReference>
<dbReference type="Pfam" id="PF05685">
    <property type="entry name" value="Uma2"/>
    <property type="match status" value="1"/>
</dbReference>
<evidence type="ECO:0000313" key="2">
    <source>
        <dbReference type="EMBL" id="CAA6826567.1"/>
    </source>
</evidence>
<dbReference type="CDD" id="cd06260">
    <property type="entry name" value="DUF820-like"/>
    <property type="match status" value="1"/>
</dbReference>
<reference evidence="2" key="1">
    <citation type="submission" date="2020-01" db="EMBL/GenBank/DDBJ databases">
        <authorList>
            <person name="Meier V. D."/>
            <person name="Meier V D."/>
        </authorList>
    </citation>
    <scope>NUCLEOTIDE SEQUENCE</scope>
    <source>
        <strain evidence="2">HLG_WM_MAG_01</strain>
    </source>
</reference>
<gene>
    <name evidence="2" type="ORF">HELGO_WM1607</name>
</gene>
<dbReference type="PANTHER" id="PTHR36558">
    <property type="entry name" value="GLR1098 PROTEIN"/>
    <property type="match status" value="1"/>
</dbReference>
<name>A0A6S6U8I7_9BACT</name>
<evidence type="ECO:0000259" key="1">
    <source>
        <dbReference type="Pfam" id="PF05685"/>
    </source>
</evidence>
<dbReference type="InterPro" id="IPR011335">
    <property type="entry name" value="Restrct_endonuc-II-like"/>
</dbReference>
<dbReference type="InterPro" id="IPR012296">
    <property type="entry name" value="Nuclease_put_TT1808"/>
</dbReference>
<dbReference type="EMBL" id="CACVAS010000147">
    <property type="protein sequence ID" value="CAA6826567.1"/>
    <property type="molecule type" value="Genomic_DNA"/>
</dbReference>
<accession>A0A6S6U8I7</accession>
<organism evidence="2">
    <name type="scientific">uncultured Sulfurovum sp</name>
    <dbReference type="NCBI Taxonomy" id="269237"/>
    <lineage>
        <taxon>Bacteria</taxon>
        <taxon>Pseudomonadati</taxon>
        <taxon>Campylobacterota</taxon>
        <taxon>Epsilonproteobacteria</taxon>
        <taxon>Campylobacterales</taxon>
        <taxon>Sulfurovaceae</taxon>
        <taxon>Sulfurovum</taxon>
        <taxon>environmental samples</taxon>
    </lineage>
</organism>
<proteinExistence type="predicted"/>